<comment type="subcellular location">
    <subcellularLocation>
        <location evidence="1">Cell membrane</location>
        <topology evidence="1">Single-pass type I membrane protein</topology>
    </subcellularLocation>
</comment>
<evidence type="ECO:0000256" key="13">
    <source>
        <dbReference type="ARBA" id="ARBA00022840"/>
    </source>
</evidence>
<evidence type="ECO:0000313" key="22">
    <source>
        <dbReference type="Proteomes" id="UP000607653"/>
    </source>
</evidence>
<evidence type="ECO:0000256" key="16">
    <source>
        <dbReference type="ARBA" id="ARBA00023170"/>
    </source>
</evidence>
<keyword evidence="7" id="KW-0808">Transferase</keyword>
<dbReference type="InterPro" id="IPR008271">
    <property type="entry name" value="Ser/Thr_kinase_AS"/>
</dbReference>
<dbReference type="Pfam" id="PF00139">
    <property type="entry name" value="Lectin_legB"/>
    <property type="match status" value="1"/>
</dbReference>
<dbReference type="Proteomes" id="UP000607653">
    <property type="component" value="Unassembled WGS sequence"/>
</dbReference>
<comment type="similarity">
    <text evidence="3">In the C-terminal section; belongs to the protein kinase superfamily. Ser/Thr protein kinase family.</text>
</comment>
<evidence type="ECO:0000256" key="11">
    <source>
        <dbReference type="ARBA" id="ARBA00022741"/>
    </source>
</evidence>
<dbReference type="PROSITE" id="PS00108">
    <property type="entry name" value="PROTEIN_KINASE_ST"/>
    <property type="match status" value="1"/>
</dbReference>
<evidence type="ECO:0000256" key="17">
    <source>
        <dbReference type="ARBA" id="ARBA00023180"/>
    </source>
</evidence>
<evidence type="ECO:0000256" key="10">
    <source>
        <dbReference type="ARBA" id="ARBA00022734"/>
    </source>
</evidence>
<dbReference type="Pfam" id="PF00069">
    <property type="entry name" value="Pkinase"/>
    <property type="match status" value="1"/>
</dbReference>
<evidence type="ECO:0000256" key="19">
    <source>
        <dbReference type="SAM" id="Phobius"/>
    </source>
</evidence>
<evidence type="ECO:0000256" key="12">
    <source>
        <dbReference type="ARBA" id="ARBA00022777"/>
    </source>
</evidence>
<evidence type="ECO:0000259" key="20">
    <source>
        <dbReference type="PROSITE" id="PS50011"/>
    </source>
</evidence>
<keyword evidence="8 19" id="KW-0812">Transmembrane</keyword>
<feature type="binding site" evidence="18">
    <location>
        <position position="347"/>
    </location>
    <ligand>
        <name>ATP</name>
        <dbReference type="ChEBI" id="CHEBI:30616"/>
    </ligand>
</feature>
<evidence type="ECO:0000256" key="5">
    <source>
        <dbReference type="ARBA" id="ARBA00022475"/>
    </source>
</evidence>
<keyword evidence="6" id="KW-0723">Serine/threonine-protein kinase</keyword>
<gene>
    <name evidence="21" type="ORF">HUJ06_013648</name>
</gene>
<evidence type="ECO:0000256" key="7">
    <source>
        <dbReference type="ARBA" id="ARBA00022679"/>
    </source>
</evidence>
<dbReference type="PROSITE" id="PS00107">
    <property type="entry name" value="PROTEIN_KINASE_ATP"/>
    <property type="match status" value="1"/>
</dbReference>
<keyword evidence="9" id="KW-0732">Signal</keyword>
<keyword evidence="12" id="KW-0418">Kinase</keyword>
<evidence type="ECO:0000256" key="4">
    <source>
        <dbReference type="ARBA" id="ARBA00012513"/>
    </source>
</evidence>
<evidence type="ECO:0000256" key="6">
    <source>
        <dbReference type="ARBA" id="ARBA00022527"/>
    </source>
</evidence>
<dbReference type="CDD" id="cd06899">
    <property type="entry name" value="lectin_legume_LecRK_Arcelin_ConA"/>
    <property type="match status" value="1"/>
</dbReference>
<dbReference type="GO" id="GO:0002229">
    <property type="term" value="P:defense response to oomycetes"/>
    <property type="evidence" value="ECO:0007669"/>
    <property type="project" value="UniProtKB-ARBA"/>
</dbReference>
<organism evidence="21 22">
    <name type="scientific">Nelumbo nucifera</name>
    <name type="common">Sacred lotus</name>
    <dbReference type="NCBI Taxonomy" id="4432"/>
    <lineage>
        <taxon>Eukaryota</taxon>
        <taxon>Viridiplantae</taxon>
        <taxon>Streptophyta</taxon>
        <taxon>Embryophyta</taxon>
        <taxon>Tracheophyta</taxon>
        <taxon>Spermatophyta</taxon>
        <taxon>Magnoliopsida</taxon>
        <taxon>Proteales</taxon>
        <taxon>Nelumbonaceae</taxon>
        <taxon>Nelumbo</taxon>
    </lineage>
</organism>
<feature type="domain" description="Protein kinase" evidence="20">
    <location>
        <begin position="318"/>
        <end position="599"/>
    </location>
</feature>
<sequence length="633" mass="70367">MADELEFQGDAYHSPSNTLALTIGEVDKPFNFSAGRVIYKKPIHLWDNATNNLTDFITHFSFSLFIDKNAKYMPGDGFTFFLAPNSFLPPLPTGNTNVIPSSSGQFLGLFDNKTATNEGENQAVAVEFDTYSNDGEDPSYRHVGIDVNAIISVKEVQWDIDGTNEVKGDAQVSYNSRTKDLNVFLIYVDGEKGSETLSLSYRVDLRNKLPECVNIGFSASTGWSYELHSILSWNFSSSLEIRNSSSLVISNNSKPNKGLVVGLVIGTSALIGCLVMILLVLKKKRNRSPDASMDEDFERETGPKKFSYGELVRATNNFNAEMKLGEGGFGGVYRGFLSDRKLDIAVKRISEGSKQGIKEYKAEVKIISQLRHRNLVKLVGWCHEKRELLLVYEFMPNGSLDSHLFKGKTLLTWKVRYNIALGLVSALLYLHEEWEQCVVHRDIKSSNVMLDSSFKTKLGDFGLAKLVEHEQGAETTEVLAGTKGYMAPEYTVNGKASKESDVYSFGVVALEIACGRRPVEPSAGQGRVILVDWVWELYGKGMLREAIDPRLTSTEGFDEKQVEHLMVVGLWCAHPDYNRRPSMREVMHVLRFEAQLPVIPSKMSVPTFALPPDASVLEISSSVAGSSSKSTMF</sequence>
<protein>
    <recommendedName>
        <fullName evidence="4">non-specific serine/threonine protein kinase</fullName>
        <ecNumber evidence="4">2.7.11.1</ecNumber>
    </recommendedName>
</protein>
<dbReference type="SUPFAM" id="SSF56112">
    <property type="entry name" value="Protein kinase-like (PK-like)"/>
    <property type="match status" value="1"/>
</dbReference>
<evidence type="ECO:0000256" key="3">
    <source>
        <dbReference type="ARBA" id="ARBA00010217"/>
    </source>
</evidence>
<evidence type="ECO:0000256" key="18">
    <source>
        <dbReference type="PROSITE-ProRule" id="PRU10141"/>
    </source>
</evidence>
<dbReference type="InterPro" id="IPR000719">
    <property type="entry name" value="Prot_kinase_dom"/>
</dbReference>
<dbReference type="EMBL" id="DUZY01000005">
    <property type="protein sequence ID" value="DAD39325.1"/>
    <property type="molecule type" value="Genomic_DNA"/>
</dbReference>
<dbReference type="PROSITE" id="PS00307">
    <property type="entry name" value="LECTIN_LEGUME_BETA"/>
    <property type="match status" value="1"/>
</dbReference>
<keyword evidence="14 19" id="KW-1133">Transmembrane helix</keyword>
<name>A0A822Z796_NELNU</name>
<dbReference type="PROSITE" id="PS50011">
    <property type="entry name" value="PROTEIN_KINASE_DOM"/>
    <property type="match status" value="1"/>
</dbReference>
<keyword evidence="16" id="KW-0675">Receptor</keyword>
<accession>A0A822Z796</accession>
<dbReference type="Gene3D" id="2.60.120.200">
    <property type="match status" value="1"/>
</dbReference>
<comment type="similarity">
    <text evidence="2">In the N-terminal section; belongs to the leguminous lectin family.</text>
</comment>
<evidence type="ECO:0000256" key="8">
    <source>
        <dbReference type="ARBA" id="ARBA00022692"/>
    </source>
</evidence>
<comment type="caution">
    <text evidence="21">The sequence shown here is derived from an EMBL/GenBank/DDBJ whole genome shotgun (WGS) entry which is preliminary data.</text>
</comment>
<evidence type="ECO:0000256" key="14">
    <source>
        <dbReference type="ARBA" id="ARBA00022989"/>
    </source>
</evidence>
<dbReference type="Gene3D" id="1.10.510.10">
    <property type="entry name" value="Transferase(Phosphotransferase) domain 1"/>
    <property type="match status" value="1"/>
</dbReference>
<keyword evidence="17" id="KW-0325">Glycoprotein</keyword>
<keyword evidence="5" id="KW-1003">Cell membrane</keyword>
<dbReference type="PANTHER" id="PTHR27007">
    <property type="match status" value="1"/>
</dbReference>
<evidence type="ECO:0000256" key="1">
    <source>
        <dbReference type="ARBA" id="ARBA00004251"/>
    </source>
</evidence>
<dbReference type="InterPro" id="IPR013320">
    <property type="entry name" value="ConA-like_dom_sf"/>
</dbReference>
<dbReference type="FunFam" id="3.30.200.20:FF:000168">
    <property type="entry name" value="L-type lectin-domain containing receptor kinase IX.1"/>
    <property type="match status" value="1"/>
</dbReference>
<dbReference type="Gene3D" id="3.30.200.20">
    <property type="entry name" value="Phosphorylase Kinase, domain 1"/>
    <property type="match status" value="1"/>
</dbReference>
<dbReference type="InterPro" id="IPR017441">
    <property type="entry name" value="Protein_kinase_ATP_BS"/>
</dbReference>
<dbReference type="FunFam" id="1.10.510.10:FF:000240">
    <property type="entry name" value="Lectin-domain containing receptor kinase A4.3"/>
    <property type="match status" value="1"/>
</dbReference>
<dbReference type="InterPro" id="IPR001220">
    <property type="entry name" value="Legume_lectin_dom"/>
</dbReference>
<dbReference type="GO" id="GO:0030246">
    <property type="term" value="F:carbohydrate binding"/>
    <property type="evidence" value="ECO:0007669"/>
    <property type="project" value="UniProtKB-KW"/>
</dbReference>
<proteinExistence type="inferred from homology"/>
<dbReference type="SUPFAM" id="SSF49899">
    <property type="entry name" value="Concanavalin A-like lectins/glucanases"/>
    <property type="match status" value="1"/>
</dbReference>
<evidence type="ECO:0000313" key="21">
    <source>
        <dbReference type="EMBL" id="DAD39325.1"/>
    </source>
</evidence>
<dbReference type="InterPro" id="IPR019825">
    <property type="entry name" value="Lectin_legB_Mn/Ca_BS"/>
</dbReference>
<keyword evidence="15 19" id="KW-0472">Membrane</keyword>
<feature type="transmembrane region" description="Helical" evidence="19">
    <location>
        <begin position="259"/>
        <end position="281"/>
    </location>
</feature>
<dbReference type="SMART" id="SM00220">
    <property type="entry name" value="S_TKc"/>
    <property type="match status" value="1"/>
</dbReference>
<evidence type="ECO:0000256" key="15">
    <source>
        <dbReference type="ARBA" id="ARBA00023136"/>
    </source>
</evidence>
<keyword evidence="22" id="KW-1185">Reference proteome</keyword>
<dbReference type="AlphaFoldDB" id="A0A822Z796"/>
<dbReference type="GO" id="GO:0004674">
    <property type="term" value="F:protein serine/threonine kinase activity"/>
    <property type="evidence" value="ECO:0007669"/>
    <property type="project" value="UniProtKB-KW"/>
</dbReference>
<evidence type="ECO:0000256" key="9">
    <source>
        <dbReference type="ARBA" id="ARBA00022729"/>
    </source>
</evidence>
<dbReference type="GO" id="GO:0005524">
    <property type="term" value="F:ATP binding"/>
    <property type="evidence" value="ECO:0007669"/>
    <property type="project" value="UniProtKB-UniRule"/>
</dbReference>
<keyword evidence="11 18" id="KW-0547">Nucleotide-binding</keyword>
<dbReference type="EC" id="2.7.11.1" evidence="4"/>
<keyword evidence="10" id="KW-0430">Lectin</keyword>
<dbReference type="GO" id="GO:0005886">
    <property type="term" value="C:plasma membrane"/>
    <property type="evidence" value="ECO:0007669"/>
    <property type="project" value="UniProtKB-SubCell"/>
</dbReference>
<reference evidence="21 22" key="1">
    <citation type="journal article" date="2020" name="Mol. Biol. Evol.">
        <title>Distinct Expression and Methylation Patterns for Genes with Different Fates following a Single Whole-Genome Duplication in Flowering Plants.</title>
        <authorList>
            <person name="Shi T."/>
            <person name="Rahmani R.S."/>
            <person name="Gugger P.F."/>
            <person name="Wang M."/>
            <person name="Li H."/>
            <person name="Zhang Y."/>
            <person name="Li Z."/>
            <person name="Wang Q."/>
            <person name="Van de Peer Y."/>
            <person name="Marchal K."/>
            <person name="Chen J."/>
        </authorList>
    </citation>
    <scope>NUCLEOTIDE SEQUENCE [LARGE SCALE GENOMIC DNA]</scope>
    <source>
        <tissue evidence="21">Leaf</tissue>
    </source>
</reference>
<dbReference type="InterPro" id="IPR011009">
    <property type="entry name" value="Kinase-like_dom_sf"/>
</dbReference>
<evidence type="ECO:0000256" key="2">
    <source>
        <dbReference type="ARBA" id="ARBA00008536"/>
    </source>
</evidence>
<dbReference type="InterPro" id="IPR050528">
    <property type="entry name" value="L-type_Lectin-RKs"/>
</dbReference>
<keyword evidence="13 18" id="KW-0067">ATP-binding</keyword>
<dbReference type="CDD" id="cd14066">
    <property type="entry name" value="STKc_IRAK"/>
    <property type="match status" value="1"/>
</dbReference>